<reference evidence="1 2" key="1">
    <citation type="journal article" date="2022" name="DNA Res.">
        <title>Chromosomal-level genome assembly of the orchid tree Bauhinia variegata (Leguminosae; Cercidoideae) supports the allotetraploid origin hypothesis of Bauhinia.</title>
        <authorList>
            <person name="Zhong Y."/>
            <person name="Chen Y."/>
            <person name="Zheng D."/>
            <person name="Pang J."/>
            <person name="Liu Y."/>
            <person name="Luo S."/>
            <person name="Meng S."/>
            <person name="Qian L."/>
            <person name="Wei D."/>
            <person name="Dai S."/>
            <person name="Zhou R."/>
        </authorList>
    </citation>
    <scope>NUCLEOTIDE SEQUENCE [LARGE SCALE GENOMIC DNA]</scope>
    <source>
        <strain evidence="1">BV-YZ2020</strain>
    </source>
</reference>
<comment type="caution">
    <text evidence="1">The sequence shown here is derived from an EMBL/GenBank/DDBJ whole genome shotgun (WGS) entry which is preliminary data.</text>
</comment>
<name>A0ACB9L8J9_BAUVA</name>
<sequence>MAIIWWRWRLGSVWLILISLLFCSASSRSIVNNLPGFGDLPFKLETGYIGVGDREELQLFYYFVESERNSMTDPLLIWLVGGPGCSALSAFFYENGPFLFNYANFTGTLPKLELNPNTWSKILNVIYVDVPVGAGFSYSTTPQGYYTDDQRSIENLYEFLQKWLMDHPEFESNPLYIGGGSYSGIFAAPFVQKVYQGSKAGVTPLMNIQGYVLASPMIDIFLNTNSKVLFAHQLSLISDKLYESIKASCNGDYVNIDPDNIKCVSDYEAYSELVSDLCLPNIHEPACLSGHHENQRILFEDSHITSQSKFWCRDNYFVFSEVWANDDSVRKALNVREGTKQQFLRCNKTDLKYTKNIQSVIQYHHNLTNTNLRSLIYCGDVDFMTPHIGAQSFIQSLNLTVKNTWNAWIVDGQVAGYTEAYENKEFHLTYATVKATGHVAQMYKPKELPKFVGLLSVNHLRAEAVKNEDNDVVEMVVCFGYSIACVFQCVFTFHRQQSTRYIGVGDKEEVQLFYYFLESQRDPVRDPLLLWLIGGPGCSALSGFFYENGPFVFNYANFSGSLPKLELNPNTWTKVVSIIYVDAPVGTGFSYSTTQQGYHTNDQKSIENLYEFIRKWLMNHPEFESNPLYIGGGSYSGLYVPPLVQKAYEGSKAGLVPLMNIQGYVLASPATDKFLNNNSKVEFAHRLSLIPDKLYESIKASCNDDYMNINPNNEKCVSDHETYSELVRDINEYDIYEPVSLLGRHENQRILFEDSQSHITAQSKFWSRDYLYVFSEVWANDDSVRMALNVREGTKQQFLRCNWTDLKYTKNIQSVIQYHHNLTNTNLRSLIYCGDVDFSIPHIGTQSWIQSLNLTVKNPWNAWFVDAQVSGASSRSIVNNLPGFGDLPFKLETGYIGVGDKEEIQIFYYFVESQRNPVADPLLVWLVGGPGCSGLSAFFYENGPLLFNYANITGTLPKLELNQNTWTKILNVIYVDVPVGAGFSYSTTPQGYYTDDQRSIENLYEFLQKWLMDHPEFESNPLYIGGGSYSGIFVAPFVQKVYQGSKAGVMALMNIQGYVLASPMTDIFLNINSKVQFAHQLSLIPDKLYESIKASCNGDYVNIDPDNIKCVSDYEAYSELVRGINEENIYEPACLSGHHQNQRILFEDSHITAQSKFWCRVRFYVLSEVWANDDSVRKALNVREGTKQQFLRCNRTDLKYTQNIQSVIQYHHNLTNTNLRSLIYCGDVDFSIPHTGTQSWIQSLNLTVKNPWNAWFVDAQVAGYAEAYENKEFHLTYATVKGAGHVAQHYKPKEVYEMIDRWFSYYPL</sequence>
<accession>A0ACB9L8J9</accession>
<proteinExistence type="predicted"/>
<gene>
    <name evidence="1" type="ORF">L6164_029229</name>
</gene>
<organism evidence="1 2">
    <name type="scientific">Bauhinia variegata</name>
    <name type="common">Purple orchid tree</name>
    <name type="synonym">Phanera variegata</name>
    <dbReference type="NCBI Taxonomy" id="167791"/>
    <lineage>
        <taxon>Eukaryota</taxon>
        <taxon>Viridiplantae</taxon>
        <taxon>Streptophyta</taxon>
        <taxon>Embryophyta</taxon>
        <taxon>Tracheophyta</taxon>
        <taxon>Spermatophyta</taxon>
        <taxon>Magnoliopsida</taxon>
        <taxon>eudicotyledons</taxon>
        <taxon>Gunneridae</taxon>
        <taxon>Pentapetalae</taxon>
        <taxon>rosids</taxon>
        <taxon>fabids</taxon>
        <taxon>Fabales</taxon>
        <taxon>Fabaceae</taxon>
        <taxon>Cercidoideae</taxon>
        <taxon>Cercideae</taxon>
        <taxon>Bauhiniinae</taxon>
        <taxon>Bauhinia</taxon>
    </lineage>
</organism>
<keyword evidence="2" id="KW-1185">Reference proteome</keyword>
<evidence type="ECO:0000313" key="1">
    <source>
        <dbReference type="EMBL" id="KAI4305898.1"/>
    </source>
</evidence>
<dbReference type="EMBL" id="CM039437">
    <property type="protein sequence ID" value="KAI4305898.1"/>
    <property type="molecule type" value="Genomic_DNA"/>
</dbReference>
<dbReference type="Proteomes" id="UP000828941">
    <property type="component" value="Chromosome 12"/>
</dbReference>
<protein>
    <submittedName>
        <fullName evidence="1">Uncharacterized protein</fullName>
    </submittedName>
</protein>
<evidence type="ECO:0000313" key="2">
    <source>
        <dbReference type="Proteomes" id="UP000828941"/>
    </source>
</evidence>